<gene>
    <name evidence="2" type="ORF">TARUN_7594</name>
</gene>
<feature type="compositionally biased region" description="Basic and acidic residues" evidence="1">
    <location>
        <begin position="134"/>
        <end position="145"/>
    </location>
</feature>
<protein>
    <submittedName>
        <fullName evidence="2">Uncharacterized protein</fullName>
    </submittedName>
</protein>
<reference evidence="2 3" key="1">
    <citation type="journal article" date="2018" name="PLoS Pathog.">
        <title>Evolution of structural diversity of trichothecenes, a family of toxins produced by plant pathogenic and entomopathogenic fungi.</title>
        <authorList>
            <person name="Proctor R.H."/>
            <person name="McCormick S.P."/>
            <person name="Kim H.S."/>
            <person name="Cardoza R.E."/>
            <person name="Stanley A.M."/>
            <person name="Lindo L."/>
            <person name="Kelly A."/>
            <person name="Brown D.W."/>
            <person name="Lee T."/>
            <person name="Vaughan M.M."/>
            <person name="Alexander N.J."/>
            <person name="Busman M."/>
            <person name="Gutierrez S."/>
        </authorList>
    </citation>
    <scope>NUCLEOTIDE SEQUENCE [LARGE SCALE GENOMIC DNA]</scope>
    <source>
        <strain evidence="2 3">IBT 40837</strain>
    </source>
</reference>
<evidence type="ECO:0000256" key="1">
    <source>
        <dbReference type="SAM" id="MobiDB-lite"/>
    </source>
</evidence>
<comment type="caution">
    <text evidence="2">The sequence shown here is derived from an EMBL/GenBank/DDBJ whole genome shotgun (WGS) entry which is preliminary data.</text>
</comment>
<dbReference type="Proteomes" id="UP000266272">
    <property type="component" value="Unassembled WGS sequence"/>
</dbReference>
<feature type="region of interest" description="Disordered" evidence="1">
    <location>
        <begin position="114"/>
        <end position="145"/>
    </location>
</feature>
<dbReference type="AlphaFoldDB" id="A0A395NFB3"/>
<name>A0A395NFB3_TRIAR</name>
<feature type="region of interest" description="Disordered" evidence="1">
    <location>
        <begin position="1"/>
        <end position="28"/>
    </location>
</feature>
<evidence type="ECO:0000313" key="2">
    <source>
        <dbReference type="EMBL" id="RFU74649.1"/>
    </source>
</evidence>
<dbReference type="EMBL" id="PXOA01000513">
    <property type="protein sequence ID" value="RFU74649.1"/>
    <property type="molecule type" value="Genomic_DNA"/>
</dbReference>
<organism evidence="2 3">
    <name type="scientific">Trichoderma arundinaceum</name>
    <dbReference type="NCBI Taxonomy" id="490622"/>
    <lineage>
        <taxon>Eukaryota</taxon>
        <taxon>Fungi</taxon>
        <taxon>Dikarya</taxon>
        <taxon>Ascomycota</taxon>
        <taxon>Pezizomycotina</taxon>
        <taxon>Sordariomycetes</taxon>
        <taxon>Hypocreomycetidae</taxon>
        <taxon>Hypocreales</taxon>
        <taxon>Hypocreaceae</taxon>
        <taxon>Trichoderma</taxon>
    </lineage>
</organism>
<sequence length="145" mass="16005">MARIAGFSQMMRHRHRPRTESGVWHHTGKLKGETGRRRAESLDELERARWTRSTLANKGGSDRNHLRSNMAGSYLPFKGLRASLAVPVWSYAKGVASRFLVAFLNPIASFLQATASDPTSPAPVPATLPRTSRSAKDPDRPNAVD</sequence>
<evidence type="ECO:0000313" key="3">
    <source>
        <dbReference type="Proteomes" id="UP000266272"/>
    </source>
</evidence>
<keyword evidence="3" id="KW-1185">Reference proteome</keyword>
<proteinExistence type="predicted"/>
<accession>A0A395NFB3</accession>